<dbReference type="SMART" id="SM00076">
    <property type="entry name" value="IFabd"/>
    <property type="match status" value="1"/>
</dbReference>
<dbReference type="PRINTS" id="PR00266">
    <property type="entry name" value="INTERFERONAB"/>
</dbReference>
<keyword evidence="5" id="KW-0732">Signal</keyword>
<dbReference type="Pfam" id="PF00143">
    <property type="entry name" value="Interferon"/>
    <property type="match status" value="1"/>
</dbReference>
<evidence type="ECO:0000256" key="10">
    <source>
        <dbReference type="SAM" id="MobiDB-lite"/>
    </source>
</evidence>
<dbReference type="FunCoup" id="A0A2Y9T0Z6">
    <property type="interactions" value="249"/>
</dbReference>
<gene>
    <name evidence="12" type="primary">LOC112065747</name>
</gene>
<dbReference type="GO" id="GO:0051607">
    <property type="term" value="P:defense response to virus"/>
    <property type="evidence" value="ECO:0007669"/>
    <property type="project" value="UniProtKB-KW"/>
</dbReference>
<dbReference type="OrthoDB" id="9481177at2759"/>
<dbReference type="RefSeq" id="XP_023982510.1">
    <property type="nucleotide sequence ID" value="XM_024126742.1"/>
</dbReference>
<dbReference type="SUPFAM" id="SSF47266">
    <property type="entry name" value="4-helical cytokines"/>
    <property type="match status" value="1"/>
</dbReference>
<evidence type="ECO:0000313" key="11">
    <source>
        <dbReference type="Proteomes" id="UP000248484"/>
    </source>
</evidence>
<dbReference type="FunFam" id="1.20.1250.10:FF:000001">
    <property type="entry name" value="Interferon alpha"/>
    <property type="match status" value="1"/>
</dbReference>
<dbReference type="GO" id="GO:0005125">
    <property type="term" value="F:cytokine activity"/>
    <property type="evidence" value="ECO:0007669"/>
    <property type="project" value="UniProtKB-KW"/>
</dbReference>
<evidence type="ECO:0000313" key="12">
    <source>
        <dbReference type="RefSeq" id="XP_023982510.1"/>
    </source>
</evidence>
<organism evidence="11 12">
    <name type="scientific">Physeter macrocephalus</name>
    <name type="common">Sperm whale</name>
    <name type="synonym">Physeter catodon</name>
    <dbReference type="NCBI Taxonomy" id="9755"/>
    <lineage>
        <taxon>Eukaryota</taxon>
        <taxon>Metazoa</taxon>
        <taxon>Chordata</taxon>
        <taxon>Craniata</taxon>
        <taxon>Vertebrata</taxon>
        <taxon>Euteleostomi</taxon>
        <taxon>Mammalia</taxon>
        <taxon>Eutheria</taxon>
        <taxon>Laurasiatheria</taxon>
        <taxon>Artiodactyla</taxon>
        <taxon>Whippomorpha</taxon>
        <taxon>Cetacea</taxon>
        <taxon>Odontoceti</taxon>
        <taxon>Physeteridae</taxon>
        <taxon>Physeter</taxon>
    </lineage>
</organism>
<dbReference type="GO" id="GO:0005126">
    <property type="term" value="F:cytokine receptor binding"/>
    <property type="evidence" value="ECO:0007669"/>
    <property type="project" value="InterPro"/>
</dbReference>
<evidence type="ECO:0000256" key="1">
    <source>
        <dbReference type="ARBA" id="ARBA00004613"/>
    </source>
</evidence>
<dbReference type="GO" id="GO:0005615">
    <property type="term" value="C:extracellular space"/>
    <property type="evidence" value="ECO:0007669"/>
    <property type="project" value="UniProtKB-KW"/>
</dbReference>
<comment type="function">
    <text evidence="8">Produced by macrophages, IFN-alpha have antiviral activities. Interferon stimulates the production of two enzymes: a protein kinase and an oligoadenylate synthetase.</text>
</comment>
<evidence type="ECO:0000256" key="6">
    <source>
        <dbReference type="ARBA" id="ARBA00023118"/>
    </source>
</evidence>
<dbReference type="AlphaFoldDB" id="A0A2Y9T0Z6"/>
<keyword evidence="11" id="KW-1185">Reference proteome</keyword>
<keyword evidence="7" id="KW-1015">Disulfide bond</keyword>
<comment type="subcellular location">
    <subcellularLocation>
        <location evidence="1">Secreted</location>
    </subcellularLocation>
</comment>
<evidence type="ECO:0000256" key="3">
    <source>
        <dbReference type="ARBA" id="ARBA00022514"/>
    </source>
</evidence>
<name>A0A2Y9T0Z6_PHYMC</name>
<keyword evidence="3 9" id="KW-0202">Cytokine</keyword>
<dbReference type="PANTHER" id="PTHR11691:SF60">
    <property type="entry name" value="INTERFERON ALPHA-5"/>
    <property type="match status" value="1"/>
</dbReference>
<comment type="similarity">
    <text evidence="2 9">Belongs to the alpha/beta interferon family.</text>
</comment>
<evidence type="ECO:0000256" key="4">
    <source>
        <dbReference type="ARBA" id="ARBA00022525"/>
    </source>
</evidence>
<evidence type="ECO:0000256" key="9">
    <source>
        <dbReference type="RuleBase" id="RU000436"/>
    </source>
</evidence>
<dbReference type="InterPro" id="IPR000471">
    <property type="entry name" value="Interferon_alpha/beta/delta"/>
</dbReference>
<sequence>MKSQSIYRGAQLPRPRPRWWPRSDSSPRASPTPSCRPIAAAAFPSLWAVAAQRRKRAQISARAAENCRLSEIGVSLTKSIKKTSCALLRPPREARCPRTQGRNLLLISSNSTCSLGCDLPQTHSLPNTRALMLLQQMRRISPFSCLKDRKDFGFPQEAFGGNQFQKAQAIAVVHEMIQQTFQLFSTEGSAAAWDETLLDKFCTALFQQLTDLQACLMQEAGLEGTPLLKEDSILAVRKYFHGITVYLQEKKYSPCAWEIVRAEVMRSFSSSTNLQERLRRKE</sequence>
<dbReference type="Gene3D" id="1.20.1250.10">
    <property type="match status" value="1"/>
</dbReference>
<dbReference type="PANTHER" id="PTHR11691">
    <property type="entry name" value="TYPE I INTERFERON"/>
    <property type="match status" value="1"/>
</dbReference>
<protein>
    <submittedName>
        <fullName evidence="12">Interferon alpha-1-like</fullName>
    </submittedName>
</protein>
<dbReference type="CDD" id="cd00095">
    <property type="entry name" value="IFab"/>
    <property type="match status" value="1"/>
</dbReference>
<dbReference type="GeneID" id="112065747"/>
<evidence type="ECO:0000256" key="5">
    <source>
        <dbReference type="ARBA" id="ARBA00022729"/>
    </source>
</evidence>
<proteinExistence type="inferred from homology"/>
<feature type="compositionally biased region" description="Low complexity" evidence="10">
    <location>
        <begin position="20"/>
        <end position="33"/>
    </location>
</feature>
<dbReference type="Proteomes" id="UP000248484">
    <property type="component" value="Chromosome 9"/>
</dbReference>
<feature type="region of interest" description="Disordered" evidence="10">
    <location>
        <begin position="1"/>
        <end position="34"/>
    </location>
</feature>
<dbReference type="PROSITE" id="PS00252">
    <property type="entry name" value="INTERFERON_A_B_D"/>
    <property type="match status" value="1"/>
</dbReference>
<evidence type="ECO:0000256" key="2">
    <source>
        <dbReference type="ARBA" id="ARBA00011033"/>
    </source>
</evidence>
<reference evidence="12" key="1">
    <citation type="submission" date="2025-08" db="UniProtKB">
        <authorList>
            <consortium name="RefSeq"/>
        </authorList>
    </citation>
    <scope>IDENTIFICATION</scope>
    <source>
        <tissue evidence="12">Muscle</tissue>
    </source>
</reference>
<dbReference type="KEGG" id="pcad:112065747"/>
<keyword evidence="6 9" id="KW-0051">Antiviral defense</keyword>
<accession>A0A2Y9T0Z6</accession>
<dbReference type="InParanoid" id="A0A2Y9T0Z6"/>
<evidence type="ECO:0000256" key="8">
    <source>
        <dbReference type="ARBA" id="ARBA00037609"/>
    </source>
</evidence>
<evidence type="ECO:0000256" key="7">
    <source>
        <dbReference type="ARBA" id="ARBA00023157"/>
    </source>
</evidence>
<keyword evidence="4" id="KW-0964">Secreted</keyword>
<dbReference type="STRING" id="9755.ENSPCTP00005022823"/>
<dbReference type="InterPro" id="IPR009079">
    <property type="entry name" value="4_helix_cytokine-like_core"/>
</dbReference>